<evidence type="ECO:0000256" key="1">
    <source>
        <dbReference type="SAM" id="Phobius"/>
    </source>
</evidence>
<reference evidence="3" key="1">
    <citation type="journal article" date="2015" name="Nature">
        <title>Complex archaea that bridge the gap between prokaryotes and eukaryotes.</title>
        <authorList>
            <person name="Spang A."/>
            <person name="Saw J.H."/>
            <person name="Jorgensen S.L."/>
            <person name="Zaremba-Niedzwiedzka K."/>
            <person name="Martijn J."/>
            <person name="Lind A.E."/>
            <person name="van Eijk R."/>
            <person name="Schleper C."/>
            <person name="Guy L."/>
            <person name="Ettema T.J."/>
        </authorList>
    </citation>
    <scope>NUCLEOTIDE SEQUENCE</scope>
</reference>
<proteinExistence type="predicted"/>
<organism evidence="3">
    <name type="scientific">marine sediment metagenome</name>
    <dbReference type="NCBI Taxonomy" id="412755"/>
    <lineage>
        <taxon>unclassified sequences</taxon>
        <taxon>metagenomes</taxon>
        <taxon>ecological metagenomes</taxon>
    </lineage>
</organism>
<sequence>MIQWLLYIALFFYCMVDFYQTKLLLELGAYEMNPLLRWMAGITGTWFSVAIFKVGLLTVLGVFLLKRNRRVDDIIPRGT</sequence>
<gene>
    <name evidence="3" type="ORF">LCGC14_1302530</name>
</gene>
<feature type="domain" description="DUF5658" evidence="2">
    <location>
        <begin position="8"/>
        <end position="72"/>
    </location>
</feature>
<protein>
    <recommendedName>
        <fullName evidence="2">DUF5658 domain-containing protein</fullName>
    </recommendedName>
</protein>
<comment type="caution">
    <text evidence="3">The sequence shown here is derived from an EMBL/GenBank/DDBJ whole genome shotgun (WGS) entry which is preliminary data.</text>
</comment>
<name>A0A0F9N5R6_9ZZZZ</name>
<evidence type="ECO:0000313" key="3">
    <source>
        <dbReference type="EMBL" id="KKM84105.1"/>
    </source>
</evidence>
<dbReference type="Pfam" id="PF18902">
    <property type="entry name" value="DUF5658"/>
    <property type="match status" value="1"/>
</dbReference>
<evidence type="ECO:0000259" key="2">
    <source>
        <dbReference type="Pfam" id="PF18902"/>
    </source>
</evidence>
<accession>A0A0F9N5R6</accession>
<keyword evidence="1" id="KW-0812">Transmembrane</keyword>
<dbReference type="EMBL" id="LAZR01007614">
    <property type="protein sequence ID" value="KKM84105.1"/>
    <property type="molecule type" value="Genomic_DNA"/>
</dbReference>
<dbReference type="AlphaFoldDB" id="A0A0F9N5R6"/>
<feature type="transmembrane region" description="Helical" evidence="1">
    <location>
        <begin position="45"/>
        <end position="65"/>
    </location>
</feature>
<keyword evidence="1" id="KW-1133">Transmembrane helix</keyword>
<keyword evidence="1" id="KW-0472">Membrane</keyword>
<dbReference type="InterPro" id="IPR043717">
    <property type="entry name" value="DUF5658"/>
</dbReference>
<feature type="transmembrane region" description="Helical" evidence="1">
    <location>
        <begin position="5"/>
        <end position="25"/>
    </location>
</feature>